<reference evidence="1" key="1">
    <citation type="submission" date="2018-10" db="EMBL/GenBank/DDBJ databases">
        <authorList>
            <person name="Singh K. P."/>
            <person name="Ramachandran G."/>
            <person name="Val-Calvo J."/>
            <person name="Meijer J.J. W."/>
            <person name="Miguel-Arribas A."/>
            <person name="Gago Cordoba C."/>
        </authorList>
    </citation>
    <scope>NUCLEOTIDE SEQUENCE</scope>
    <source>
        <strain evidence="1">1</strain>
        <plasmid evidence="1">p576</plasmid>
    </source>
</reference>
<dbReference type="RefSeq" id="WP_370684639.1">
    <property type="nucleotide sequence ID" value="NZ_LR026976.1"/>
</dbReference>
<evidence type="ECO:0000313" key="1">
    <source>
        <dbReference type="EMBL" id="VCT93310.1"/>
    </source>
</evidence>
<dbReference type="AlphaFoldDB" id="A0A9Q9T5F2"/>
<name>A0A9Q9T5F2_BACPU</name>
<accession>A0A9Q9T5F2</accession>
<organism evidence="1">
    <name type="scientific">Bacillus pumilus</name>
    <name type="common">Bacillus mesentericus</name>
    <dbReference type="NCBI Taxonomy" id="1408"/>
    <lineage>
        <taxon>Bacteria</taxon>
        <taxon>Bacillati</taxon>
        <taxon>Bacillota</taxon>
        <taxon>Bacilli</taxon>
        <taxon>Bacillales</taxon>
        <taxon>Bacillaceae</taxon>
        <taxon>Bacillus</taxon>
    </lineage>
</organism>
<gene>
    <name evidence="1" type="primary">p25</name>
    <name evidence="1" type="ORF">SBRMV_025</name>
</gene>
<keyword evidence="1" id="KW-0614">Plasmid</keyword>
<proteinExistence type="predicted"/>
<dbReference type="EMBL" id="LR026976">
    <property type="protein sequence ID" value="VCT93310.1"/>
    <property type="molecule type" value="Genomic_DNA"/>
</dbReference>
<geneLocation type="plasmid" evidence="1">
    <name>p576</name>
</geneLocation>
<protein>
    <submittedName>
        <fullName evidence="1">Uncharacterized protein</fullName>
    </submittedName>
</protein>
<sequence>MFEYILILLILATLLFTVVEVSKIKRENKSLKNEIEDLKKNINK</sequence>